<name>A0ABR0AWZ4_9CRUS</name>
<sequence>MKNDVENHSMLNFNTKSCSFHVVEHAEKGSYLSLALADSCYDNIRLTTAYNIIKRGFPRVTAYNQDDFPTCLRNSNLNVECRKTRRQNYSKAAMPIFLIGFSTSINLLSTIYAK</sequence>
<evidence type="ECO:0000313" key="2">
    <source>
        <dbReference type="EMBL" id="KAK4029661.1"/>
    </source>
</evidence>
<gene>
    <name evidence="2" type="ORF">OUZ56_022630</name>
</gene>
<keyword evidence="1" id="KW-1133">Transmembrane helix</keyword>
<reference evidence="2 3" key="1">
    <citation type="journal article" date="2023" name="Nucleic Acids Res.">
        <title>The hologenome of Daphnia magna reveals possible DNA methylation and microbiome-mediated evolution of the host genome.</title>
        <authorList>
            <person name="Chaturvedi A."/>
            <person name="Li X."/>
            <person name="Dhandapani V."/>
            <person name="Marshall H."/>
            <person name="Kissane S."/>
            <person name="Cuenca-Cambronero M."/>
            <person name="Asole G."/>
            <person name="Calvet F."/>
            <person name="Ruiz-Romero M."/>
            <person name="Marangio P."/>
            <person name="Guigo R."/>
            <person name="Rago D."/>
            <person name="Mirbahai L."/>
            <person name="Eastwood N."/>
            <person name="Colbourne J.K."/>
            <person name="Zhou J."/>
            <person name="Mallon E."/>
            <person name="Orsini L."/>
        </authorList>
    </citation>
    <scope>NUCLEOTIDE SEQUENCE [LARGE SCALE GENOMIC DNA]</scope>
    <source>
        <strain evidence="2">LRV0_1</strain>
    </source>
</reference>
<dbReference type="Proteomes" id="UP001234178">
    <property type="component" value="Unassembled WGS sequence"/>
</dbReference>
<keyword evidence="3" id="KW-1185">Reference proteome</keyword>
<evidence type="ECO:0000313" key="3">
    <source>
        <dbReference type="Proteomes" id="UP001234178"/>
    </source>
</evidence>
<evidence type="ECO:0000256" key="1">
    <source>
        <dbReference type="SAM" id="Phobius"/>
    </source>
</evidence>
<dbReference type="EMBL" id="JAOYFB010000039">
    <property type="protein sequence ID" value="KAK4029661.1"/>
    <property type="molecule type" value="Genomic_DNA"/>
</dbReference>
<protein>
    <submittedName>
        <fullName evidence="2">Uncharacterized protein</fullName>
    </submittedName>
</protein>
<keyword evidence="1" id="KW-0472">Membrane</keyword>
<organism evidence="2 3">
    <name type="scientific">Daphnia magna</name>
    <dbReference type="NCBI Taxonomy" id="35525"/>
    <lineage>
        <taxon>Eukaryota</taxon>
        <taxon>Metazoa</taxon>
        <taxon>Ecdysozoa</taxon>
        <taxon>Arthropoda</taxon>
        <taxon>Crustacea</taxon>
        <taxon>Branchiopoda</taxon>
        <taxon>Diplostraca</taxon>
        <taxon>Cladocera</taxon>
        <taxon>Anomopoda</taxon>
        <taxon>Daphniidae</taxon>
        <taxon>Daphnia</taxon>
    </lineage>
</organism>
<accession>A0ABR0AWZ4</accession>
<keyword evidence="1" id="KW-0812">Transmembrane</keyword>
<comment type="caution">
    <text evidence="2">The sequence shown here is derived from an EMBL/GenBank/DDBJ whole genome shotgun (WGS) entry which is preliminary data.</text>
</comment>
<feature type="transmembrane region" description="Helical" evidence="1">
    <location>
        <begin position="92"/>
        <end position="113"/>
    </location>
</feature>
<proteinExistence type="predicted"/>